<name>A0A2P6TKZ8_CHLSO</name>
<dbReference type="OrthoDB" id="10294705at2759"/>
<evidence type="ECO:0000256" key="1">
    <source>
        <dbReference type="SAM" id="SignalP"/>
    </source>
</evidence>
<sequence>MLKLLLLLATLLLALSSAAARQDRRVRNCIKYKNCIARGHRAVCAENQDGETGAFPNDCYRRCANKERGVHWSKLYSFPTSNHCIRNWLSDPSCSTCPTNYN</sequence>
<evidence type="ECO:0000313" key="2">
    <source>
        <dbReference type="EMBL" id="PRW44961.1"/>
    </source>
</evidence>
<dbReference type="EMBL" id="LHPG02000012">
    <property type="protein sequence ID" value="PRW44961.1"/>
    <property type="molecule type" value="Genomic_DNA"/>
</dbReference>
<comment type="caution">
    <text evidence="2">The sequence shown here is derived from an EMBL/GenBank/DDBJ whole genome shotgun (WGS) entry which is preliminary data.</text>
</comment>
<dbReference type="AlphaFoldDB" id="A0A2P6TKZ8"/>
<gene>
    <name evidence="2" type="ORF">C2E21_6396</name>
</gene>
<dbReference type="Proteomes" id="UP000239899">
    <property type="component" value="Unassembled WGS sequence"/>
</dbReference>
<proteinExistence type="predicted"/>
<feature type="signal peptide" evidence="1">
    <location>
        <begin position="1"/>
        <end position="20"/>
    </location>
</feature>
<keyword evidence="1" id="KW-0732">Signal</keyword>
<evidence type="ECO:0000313" key="3">
    <source>
        <dbReference type="Proteomes" id="UP000239899"/>
    </source>
</evidence>
<feature type="chain" id="PRO_5015151459" evidence="1">
    <location>
        <begin position="21"/>
        <end position="102"/>
    </location>
</feature>
<organism evidence="2 3">
    <name type="scientific">Chlorella sorokiniana</name>
    <name type="common">Freshwater green alga</name>
    <dbReference type="NCBI Taxonomy" id="3076"/>
    <lineage>
        <taxon>Eukaryota</taxon>
        <taxon>Viridiplantae</taxon>
        <taxon>Chlorophyta</taxon>
        <taxon>core chlorophytes</taxon>
        <taxon>Trebouxiophyceae</taxon>
        <taxon>Chlorellales</taxon>
        <taxon>Chlorellaceae</taxon>
        <taxon>Chlorella clade</taxon>
        <taxon>Chlorella</taxon>
    </lineage>
</organism>
<reference evidence="2 3" key="1">
    <citation type="journal article" date="2018" name="Plant J.">
        <title>Genome sequences of Chlorella sorokiniana UTEX 1602 and Micractinium conductrix SAG 241.80: implications to maltose excretion by a green alga.</title>
        <authorList>
            <person name="Arriola M.B."/>
            <person name="Velmurugan N."/>
            <person name="Zhang Y."/>
            <person name="Plunkett M.H."/>
            <person name="Hondzo H."/>
            <person name="Barney B.M."/>
        </authorList>
    </citation>
    <scope>NUCLEOTIDE SEQUENCE [LARGE SCALE GENOMIC DNA]</scope>
    <source>
        <strain evidence="3">UTEX 1602</strain>
    </source>
</reference>
<accession>A0A2P6TKZ8</accession>
<protein>
    <submittedName>
        <fullName evidence="2">Uncharacterized protein</fullName>
    </submittedName>
</protein>
<keyword evidence="3" id="KW-1185">Reference proteome</keyword>